<keyword evidence="2" id="KW-0472">Membrane</keyword>
<feature type="region of interest" description="Disordered" evidence="1">
    <location>
        <begin position="1"/>
        <end position="22"/>
    </location>
</feature>
<dbReference type="EMBL" id="JBHTBH010000005">
    <property type="protein sequence ID" value="MFC7328455.1"/>
    <property type="molecule type" value="Genomic_DNA"/>
</dbReference>
<protein>
    <submittedName>
        <fullName evidence="3">Uncharacterized protein</fullName>
    </submittedName>
</protein>
<comment type="caution">
    <text evidence="3">The sequence shown here is derived from an EMBL/GenBank/DDBJ whole genome shotgun (WGS) entry which is preliminary data.</text>
</comment>
<reference evidence="4" key="1">
    <citation type="journal article" date="2019" name="Int. J. Syst. Evol. Microbiol.">
        <title>The Global Catalogue of Microorganisms (GCM) 10K type strain sequencing project: providing services to taxonomists for standard genome sequencing and annotation.</title>
        <authorList>
            <consortium name="The Broad Institute Genomics Platform"/>
            <consortium name="The Broad Institute Genome Sequencing Center for Infectious Disease"/>
            <person name="Wu L."/>
            <person name="Ma J."/>
        </authorList>
    </citation>
    <scope>NUCLEOTIDE SEQUENCE [LARGE SCALE GENOMIC DNA]</scope>
    <source>
        <strain evidence="4">CGMCC 4.7382</strain>
    </source>
</reference>
<evidence type="ECO:0000313" key="3">
    <source>
        <dbReference type="EMBL" id="MFC7328455.1"/>
    </source>
</evidence>
<evidence type="ECO:0000256" key="2">
    <source>
        <dbReference type="SAM" id="Phobius"/>
    </source>
</evidence>
<keyword evidence="4" id="KW-1185">Reference proteome</keyword>
<sequence>MSETRPRPTAGDPPPGGRRTVPRINEDWAATITGLALLVLALLGAIPAWLVP</sequence>
<evidence type="ECO:0000256" key="1">
    <source>
        <dbReference type="SAM" id="MobiDB-lite"/>
    </source>
</evidence>
<keyword evidence="2" id="KW-0812">Transmembrane</keyword>
<dbReference type="RefSeq" id="WP_379871114.1">
    <property type="nucleotide sequence ID" value="NZ_JBHTBH010000005.1"/>
</dbReference>
<organism evidence="3 4">
    <name type="scientific">Marinactinospora rubrisoli</name>
    <dbReference type="NCBI Taxonomy" id="2715399"/>
    <lineage>
        <taxon>Bacteria</taxon>
        <taxon>Bacillati</taxon>
        <taxon>Actinomycetota</taxon>
        <taxon>Actinomycetes</taxon>
        <taxon>Streptosporangiales</taxon>
        <taxon>Nocardiopsidaceae</taxon>
        <taxon>Marinactinospora</taxon>
    </lineage>
</organism>
<accession>A0ABW2KH63</accession>
<keyword evidence="2" id="KW-1133">Transmembrane helix</keyword>
<name>A0ABW2KH63_9ACTN</name>
<proteinExistence type="predicted"/>
<gene>
    <name evidence="3" type="ORF">ACFQRF_11945</name>
</gene>
<dbReference type="Proteomes" id="UP001596540">
    <property type="component" value="Unassembled WGS sequence"/>
</dbReference>
<feature type="transmembrane region" description="Helical" evidence="2">
    <location>
        <begin position="28"/>
        <end position="50"/>
    </location>
</feature>
<evidence type="ECO:0000313" key="4">
    <source>
        <dbReference type="Proteomes" id="UP001596540"/>
    </source>
</evidence>